<evidence type="ECO:0000256" key="5">
    <source>
        <dbReference type="ARBA" id="ARBA00023242"/>
    </source>
</evidence>
<keyword evidence="10" id="KW-1185">Reference proteome</keyword>
<dbReference type="OMA" id="QYKRRRH"/>
<keyword evidence="3" id="KW-0238">DNA-binding</keyword>
<feature type="domain" description="NAC" evidence="8">
    <location>
        <begin position="24"/>
        <end position="176"/>
    </location>
</feature>
<protein>
    <submittedName>
        <fullName evidence="9">Putative transcription factor NAM family</fullName>
    </submittedName>
</protein>
<dbReference type="AlphaFoldDB" id="A0A2P6SCG4"/>
<dbReference type="Pfam" id="PF02365">
    <property type="entry name" value="NAM"/>
    <property type="match status" value="1"/>
</dbReference>
<keyword evidence="4" id="KW-0804">Transcription</keyword>
<dbReference type="Gene3D" id="2.170.150.80">
    <property type="entry name" value="NAC domain"/>
    <property type="match status" value="1"/>
</dbReference>
<dbReference type="PANTHER" id="PTHR31744:SF210">
    <property type="entry name" value="NAC DOMAIN-CONTAINING PROTEIN 86-LIKE"/>
    <property type="match status" value="1"/>
</dbReference>
<dbReference type="PANTHER" id="PTHR31744">
    <property type="entry name" value="PROTEIN CUP-SHAPED COTYLEDON 2-RELATED"/>
    <property type="match status" value="1"/>
</dbReference>
<dbReference type="GO" id="GO:0003677">
    <property type="term" value="F:DNA binding"/>
    <property type="evidence" value="ECO:0007669"/>
    <property type="project" value="UniProtKB-KW"/>
</dbReference>
<evidence type="ECO:0000256" key="3">
    <source>
        <dbReference type="ARBA" id="ARBA00023125"/>
    </source>
</evidence>
<dbReference type="InterPro" id="IPR036093">
    <property type="entry name" value="NAC_dom_sf"/>
</dbReference>
<evidence type="ECO:0000256" key="6">
    <source>
        <dbReference type="SAM" id="Coils"/>
    </source>
</evidence>
<dbReference type="Proteomes" id="UP000238479">
    <property type="component" value="Chromosome 1"/>
</dbReference>
<evidence type="ECO:0000256" key="4">
    <source>
        <dbReference type="ARBA" id="ARBA00023163"/>
    </source>
</evidence>
<comment type="caution">
    <text evidence="9">The sequence shown here is derived from an EMBL/GenBank/DDBJ whole genome shotgun (WGS) entry which is preliminary data.</text>
</comment>
<dbReference type="GO" id="GO:0006355">
    <property type="term" value="P:regulation of DNA-templated transcription"/>
    <property type="evidence" value="ECO:0007669"/>
    <property type="project" value="InterPro"/>
</dbReference>
<name>A0A2P6SCG4_ROSCH</name>
<feature type="compositionally biased region" description="Low complexity" evidence="7">
    <location>
        <begin position="501"/>
        <end position="514"/>
    </location>
</feature>
<evidence type="ECO:0000256" key="2">
    <source>
        <dbReference type="ARBA" id="ARBA00023015"/>
    </source>
</evidence>
<keyword evidence="6" id="KW-0175">Coiled coil</keyword>
<dbReference type="SUPFAM" id="SSF101941">
    <property type="entry name" value="NAC domain"/>
    <property type="match status" value="1"/>
</dbReference>
<feature type="region of interest" description="Disordered" evidence="7">
    <location>
        <begin position="474"/>
        <end position="514"/>
    </location>
</feature>
<evidence type="ECO:0000259" key="8">
    <source>
        <dbReference type="PROSITE" id="PS51005"/>
    </source>
</evidence>
<evidence type="ECO:0000256" key="1">
    <source>
        <dbReference type="ARBA" id="ARBA00004123"/>
    </source>
</evidence>
<dbReference type="PROSITE" id="PS51005">
    <property type="entry name" value="NAC"/>
    <property type="match status" value="1"/>
</dbReference>
<keyword evidence="2" id="KW-0805">Transcription regulation</keyword>
<dbReference type="InterPro" id="IPR011049">
    <property type="entry name" value="Serralysin-like_metalloprot_C"/>
</dbReference>
<dbReference type="Gramene" id="PRQ56356">
    <property type="protein sequence ID" value="PRQ56356"/>
    <property type="gene ID" value="RchiOBHm_Chr1g0334881"/>
</dbReference>
<comment type="subcellular location">
    <subcellularLocation>
        <location evidence="1">Nucleus</location>
    </subcellularLocation>
</comment>
<feature type="compositionally biased region" description="Low complexity" evidence="7">
    <location>
        <begin position="481"/>
        <end position="493"/>
    </location>
</feature>
<organism evidence="9 10">
    <name type="scientific">Rosa chinensis</name>
    <name type="common">China rose</name>
    <dbReference type="NCBI Taxonomy" id="74649"/>
    <lineage>
        <taxon>Eukaryota</taxon>
        <taxon>Viridiplantae</taxon>
        <taxon>Streptophyta</taxon>
        <taxon>Embryophyta</taxon>
        <taxon>Tracheophyta</taxon>
        <taxon>Spermatophyta</taxon>
        <taxon>Magnoliopsida</taxon>
        <taxon>eudicotyledons</taxon>
        <taxon>Gunneridae</taxon>
        <taxon>Pentapetalae</taxon>
        <taxon>rosids</taxon>
        <taxon>fabids</taxon>
        <taxon>Rosales</taxon>
        <taxon>Rosaceae</taxon>
        <taxon>Rosoideae</taxon>
        <taxon>Rosoideae incertae sedis</taxon>
        <taxon>Rosa</taxon>
    </lineage>
</organism>
<evidence type="ECO:0000313" key="10">
    <source>
        <dbReference type="Proteomes" id="UP000238479"/>
    </source>
</evidence>
<dbReference type="FunFam" id="2.170.150.80:FF:000002">
    <property type="entry name" value="Nac domain-containing protein 86"/>
    <property type="match status" value="1"/>
</dbReference>
<dbReference type="InterPro" id="IPR003441">
    <property type="entry name" value="NAC-dom"/>
</dbReference>
<evidence type="ECO:0000313" key="9">
    <source>
        <dbReference type="EMBL" id="PRQ56356.1"/>
    </source>
</evidence>
<sequence length="617" mass="67699">MGHELTPSTITPPLSKPPAAPTALAPGFRFHPTDEELVIYYLKRKVCRKPFKFNAISDVDIYKSEPWDLACKSSLKSRDQEYYFFSALDKKYGNGARMNRATHLGYWKATGNDRPVKHNNKTVGMKKTLVFHSGRAPDGKRTNWVMHEYRLVDTEMEKPGNGVPQDAYVLCRVFHKSNIGPPNGHRYAPFVEEEWDDEKLTFVPGEVARDDTVVSRDSVGNRCDAVKVGNDHDSVVGGNHRDVPMVGNVVGGNRRDVVVIGNGHDSVVGGATRDVVVANGCHAVVVANGRDTVVGNGHHAAVGGNGHAAACIEEKVHAAVDIDQKDHVAAVVEQKDNASASIEQKDHDVCLGGGPSVDGHVQDTMMEVDGHGTTEEGNVHGSIRGNGHDGRSTGNYFVQDTQKISNALLSATELPKDSQAVLLPCKREKLDDDPMTCVVNREERLDDYPSPLGDDPQPLLSLFNQQPGILRQYKRRRHNESNSNRSNASEISSGLTHDPCSSTTTTASTETSVTATTKRNFLSALVEFQLLESLEPKDKTPVAPPEFNAALHNSSVPSSCLKFIESLQNEIHKISIEKETLKFEMLSAQAVINILQSRIDLLNKENEDLKRNAREAE</sequence>
<dbReference type="EMBL" id="PDCK01000039">
    <property type="protein sequence ID" value="PRQ56356.1"/>
    <property type="molecule type" value="Genomic_DNA"/>
</dbReference>
<proteinExistence type="predicted"/>
<accession>A0A2P6SCG4</accession>
<evidence type="ECO:0000256" key="7">
    <source>
        <dbReference type="SAM" id="MobiDB-lite"/>
    </source>
</evidence>
<dbReference type="STRING" id="74649.A0A2P6SCG4"/>
<dbReference type="GO" id="GO:0005634">
    <property type="term" value="C:nucleus"/>
    <property type="evidence" value="ECO:0007669"/>
    <property type="project" value="UniProtKB-SubCell"/>
</dbReference>
<gene>
    <name evidence="9" type="ORF">RchiOBHm_Chr1g0334881</name>
</gene>
<reference evidence="9 10" key="1">
    <citation type="journal article" date="2018" name="Nat. Genet.">
        <title>The Rosa genome provides new insights in the design of modern roses.</title>
        <authorList>
            <person name="Bendahmane M."/>
        </authorList>
    </citation>
    <scope>NUCLEOTIDE SEQUENCE [LARGE SCALE GENOMIC DNA]</scope>
    <source>
        <strain evidence="10">cv. Old Blush</strain>
    </source>
</reference>
<keyword evidence="5" id="KW-0539">Nucleus</keyword>
<dbReference type="SUPFAM" id="SSF51120">
    <property type="entry name" value="beta-Roll"/>
    <property type="match status" value="1"/>
</dbReference>
<feature type="coiled-coil region" evidence="6">
    <location>
        <begin position="564"/>
        <end position="612"/>
    </location>
</feature>